<evidence type="ECO:0000313" key="2">
    <source>
        <dbReference type="EMBL" id="PSB17992.1"/>
    </source>
</evidence>
<comment type="caution">
    <text evidence="2">The sequence shown here is derived from an EMBL/GenBank/DDBJ whole genome shotgun (WGS) entry which is preliminary data.</text>
</comment>
<proteinExistence type="predicted"/>
<organism evidence="2 3">
    <name type="scientific">Phormidesmis priestleyi ULC007</name>
    <dbReference type="NCBI Taxonomy" id="1920490"/>
    <lineage>
        <taxon>Bacteria</taxon>
        <taxon>Bacillati</taxon>
        <taxon>Cyanobacteriota</taxon>
        <taxon>Cyanophyceae</taxon>
        <taxon>Leptolyngbyales</taxon>
        <taxon>Leptolyngbyaceae</taxon>
        <taxon>Phormidesmis</taxon>
    </lineage>
</organism>
<keyword evidence="2" id="KW-0808">Transferase</keyword>
<accession>A0A2T1DBU1</accession>
<dbReference type="InterPro" id="IPR001296">
    <property type="entry name" value="Glyco_trans_1"/>
</dbReference>
<dbReference type="PANTHER" id="PTHR46401:SF8">
    <property type="entry name" value="BLL6006 PROTEIN"/>
    <property type="match status" value="1"/>
</dbReference>
<name>A0A2T1DBU1_9CYAN</name>
<protein>
    <submittedName>
        <fullName evidence="2">Glycosyltransferase family 1 protein</fullName>
    </submittedName>
</protein>
<dbReference type="CDD" id="cd03809">
    <property type="entry name" value="GT4_MtfB-like"/>
    <property type="match status" value="1"/>
</dbReference>
<gene>
    <name evidence="2" type="ORF">C7B65_16710</name>
</gene>
<dbReference type="STRING" id="1920490.GCA_001895925_05123"/>
<dbReference type="Proteomes" id="UP000238634">
    <property type="component" value="Unassembled WGS sequence"/>
</dbReference>
<dbReference type="Pfam" id="PF00534">
    <property type="entry name" value="Glycos_transf_1"/>
    <property type="match status" value="1"/>
</dbReference>
<keyword evidence="3" id="KW-1185">Reference proteome</keyword>
<dbReference type="PANTHER" id="PTHR46401">
    <property type="entry name" value="GLYCOSYLTRANSFERASE WBBK-RELATED"/>
    <property type="match status" value="1"/>
</dbReference>
<reference evidence="2 3" key="1">
    <citation type="submission" date="2018-02" db="EMBL/GenBank/DDBJ databases">
        <authorList>
            <person name="Cohen D.B."/>
            <person name="Kent A.D."/>
        </authorList>
    </citation>
    <scope>NUCLEOTIDE SEQUENCE [LARGE SCALE GENOMIC DNA]</scope>
    <source>
        <strain evidence="2 3">ULC007</strain>
    </source>
</reference>
<dbReference type="GO" id="GO:0016757">
    <property type="term" value="F:glycosyltransferase activity"/>
    <property type="evidence" value="ECO:0007669"/>
    <property type="project" value="InterPro"/>
</dbReference>
<dbReference type="Gene3D" id="3.40.50.2000">
    <property type="entry name" value="Glycogen Phosphorylase B"/>
    <property type="match status" value="2"/>
</dbReference>
<feature type="domain" description="Glycosyl transferase family 1" evidence="1">
    <location>
        <begin position="219"/>
        <end position="382"/>
    </location>
</feature>
<dbReference type="SUPFAM" id="SSF53756">
    <property type="entry name" value="UDP-Glycosyltransferase/glycogen phosphorylase"/>
    <property type="match status" value="1"/>
</dbReference>
<dbReference type="EMBL" id="PVWG01000021">
    <property type="protein sequence ID" value="PSB17992.1"/>
    <property type="molecule type" value="Genomic_DNA"/>
</dbReference>
<evidence type="ECO:0000313" key="3">
    <source>
        <dbReference type="Proteomes" id="UP000238634"/>
    </source>
</evidence>
<sequence length="414" mass="47028">MGTKSSLRIAVDMLSVLSNGENGGSKVLVLTLFKQLQTLAPQYRFFLLTAPWNHAELLEYETANTQCIPIGSSAPPADSPPSDLRAIRFLNKVKRKIRGKLKRFYPKKSLLKEYEIDLLFCPFSATNSAEKGIPTVAIVYDLQHLDYPSFFTDEERQQRDLFLGNLLKVAQKLICISEFSRQSFLTKLNAPAEKLSVIHISVHDRWAGLDPATVMENLQELGLDDRNYAFYPANYWPHKNHRMLLAAYEIYQKNFPDNTLNLVFTGALKQEEQKLREMVAEAGLSDRVHFLGYLGEAQLESVWRGCQFLVFPSLYEGFGIPILEGMVFGKPVLSSTAGSLPEVGGDAVIYFDPKNPEELADCLSQIDRNEATAINLIDKGYERLKLFESEKMVQEYLEVFSEVVRKQTHRNRLT</sequence>
<evidence type="ECO:0000259" key="1">
    <source>
        <dbReference type="Pfam" id="PF00534"/>
    </source>
</evidence>
<dbReference type="OrthoDB" id="9797829at2"/>
<reference evidence="2 3" key="2">
    <citation type="submission" date="2018-03" db="EMBL/GenBank/DDBJ databases">
        <title>The ancient ancestry and fast evolution of plastids.</title>
        <authorList>
            <person name="Moore K.R."/>
            <person name="Magnabosco C."/>
            <person name="Momper L."/>
            <person name="Gold D.A."/>
            <person name="Bosak T."/>
            <person name="Fournier G.P."/>
        </authorList>
    </citation>
    <scope>NUCLEOTIDE SEQUENCE [LARGE SCALE GENOMIC DNA]</scope>
    <source>
        <strain evidence="2 3">ULC007</strain>
    </source>
</reference>
<dbReference type="AlphaFoldDB" id="A0A2T1DBU1"/>